<sequence length="238" mass="25925">MSAGIYSALLPLPGTRNQAPASHSAVMAMAITMATAATTPVTAAQDRLSSRSSKSLRTDSGRRQRFGQTSSWAGRTGHMGLPTRRSPFKLHKLEPDTSQLPILWPTELKSPPPADRLAGLEWSMPTNTLFFTKLNYDVRRAIYDVMLADIGTRQNIFCPSITRSTQAKELFSQYLVSKKCDGPTFKTALACGHSDCDEATAGDDGETASEYRMADLIALMGTCKFGSATTQLPCPRFH</sequence>
<dbReference type="Proteomes" id="UP001172102">
    <property type="component" value="Unassembled WGS sequence"/>
</dbReference>
<gene>
    <name evidence="2" type="ORF">B0H67DRAFT_119526</name>
</gene>
<name>A0AA40E1Z4_9PEZI</name>
<dbReference type="EMBL" id="JAUKUA010000002">
    <property type="protein sequence ID" value="KAK0724999.1"/>
    <property type="molecule type" value="Genomic_DNA"/>
</dbReference>
<protein>
    <submittedName>
        <fullName evidence="2">Uncharacterized protein</fullName>
    </submittedName>
</protein>
<keyword evidence="3" id="KW-1185">Reference proteome</keyword>
<evidence type="ECO:0000313" key="2">
    <source>
        <dbReference type="EMBL" id="KAK0724999.1"/>
    </source>
</evidence>
<accession>A0AA40E1Z4</accession>
<organism evidence="2 3">
    <name type="scientific">Lasiosphaeris hirsuta</name>
    <dbReference type="NCBI Taxonomy" id="260670"/>
    <lineage>
        <taxon>Eukaryota</taxon>
        <taxon>Fungi</taxon>
        <taxon>Dikarya</taxon>
        <taxon>Ascomycota</taxon>
        <taxon>Pezizomycotina</taxon>
        <taxon>Sordariomycetes</taxon>
        <taxon>Sordariomycetidae</taxon>
        <taxon>Sordariales</taxon>
        <taxon>Lasiosphaeriaceae</taxon>
        <taxon>Lasiosphaeris</taxon>
    </lineage>
</organism>
<proteinExistence type="predicted"/>
<reference evidence="2" key="1">
    <citation type="submission" date="2023-06" db="EMBL/GenBank/DDBJ databases">
        <title>Genome-scale phylogeny and comparative genomics of the fungal order Sordariales.</title>
        <authorList>
            <consortium name="Lawrence Berkeley National Laboratory"/>
            <person name="Hensen N."/>
            <person name="Bonometti L."/>
            <person name="Westerberg I."/>
            <person name="Brannstrom I.O."/>
            <person name="Guillou S."/>
            <person name="Cros-Aarteil S."/>
            <person name="Calhoun S."/>
            <person name="Haridas S."/>
            <person name="Kuo A."/>
            <person name="Mondo S."/>
            <person name="Pangilinan J."/>
            <person name="Riley R."/>
            <person name="Labutti K."/>
            <person name="Andreopoulos B."/>
            <person name="Lipzen A."/>
            <person name="Chen C."/>
            <person name="Yanf M."/>
            <person name="Daum C."/>
            <person name="Ng V."/>
            <person name="Clum A."/>
            <person name="Steindorff A."/>
            <person name="Ohm R."/>
            <person name="Martin F."/>
            <person name="Silar P."/>
            <person name="Natvig D."/>
            <person name="Lalanne C."/>
            <person name="Gautier V."/>
            <person name="Ament-Velasquez S.L."/>
            <person name="Kruys A."/>
            <person name="Hutchinson M.I."/>
            <person name="Powell A.J."/>
            <person name="Barry K."/>
            <person name="Miller A.N."/>
            <person name="Grigoriev I.V."/>
            <person name="Debuchy R."/>
            <person name="Gladieux P."/>
            <person name="Thoren M.H."/>
            <person name="Johannesson H."/>
        </authorList>
    </citation>
    <scope>NUCLEOTIDE SEQUENCE</scope>
    <source>
        <strain evidence="2">SMH4607-1</strain>
    </source>
</reference>
<comment type="caution">
    <text evidence="2">The sequence shown here is derived from an EMBL/GenBank/DDBJ whole genome shotgun (WGS) entry which is preliminary data.</text>
</comment>
<evidence type="ECO:0000256" key="1">
    <source>
        <dbReference type="SAM" id="MobiDB-lite"/>
    </source>
</evidence>
<feature type="region of interest" description="Disordered" evidence="1">
    <location>
        <begin position="40"/>
        <end position="79"/>
    </location>
</feature>
<dbReference type="AlphaFoldDB" id="A0AA40E1Z4"/>
<evidence type="ECO:0000313" key="3">
    <source>
        <dbReference type="Proteomes" id="UP001172102"/>
    </source>
</evidence>